<comment type="caution">
    <text evidence="2">The sequence shown here is derived from an EMBL/GenBank/DDBJ whole genome shotgun (WGS) entry which is preliminary data.</text>
</comment>
<dbReference type="EMBL" id="BMAT01013039">
    <property type="protein sequence ID" value="GFS04582.1"/>
    <property type="molecule type" value="Genomic_DNA"/>
</dbReference>
<feature type="compositionally biased region" description="Low complexity" evidence="1">
    <location>
        <begin position="23"/>
        <end position="36"/>
    </location>
</feature>
<name>A0AAV4I4Y9_9GAST</name>
<feature type="region of interest" description="Disordered" evidence="1">
    <location>
        <begin position="203"/>
        <end position="275"/>
    </location>
</feature>
<reference evidence="2 3" key="1">
    <citation type="journal article" date="2021" name="Elife">
        <title>Chloroplast acquisition without the gene transfer in kleptoplastic sea slugs, Plakobranchus ocellatus.</title>
        <authorList>
            <person name="Maeda T."/>
            <person name="Takahashi S."/>
            <person name="Yoshida T."/>
            <person name="Shimamura S."/>
            <person name="Takaki Y."/>
            <person name="Nagai Y."/>
            <person name="Toyoda A."/>
            <person name="Suzuki Y."/>
            <person name="Arimoto A."/>
            <person name="Ishii H."/>
            <person name="Satoh N."/>
            <person name="Nishiyama T."/>
            <person name="Hasebe M."/>
            <person name="Maruyama T."/>
            <person name="Minagawa J."/>
            <person name="Obokata J."/>
            <person name="Shigenobu S."/>
        </authorList>
    </citation>
    <scope>NUCLEOTIDE SEQUENCE [LARGE SCALE GENOMIC DNA]</scope>
</reference>
<feature type="region of interest" description="Disordered" evidence="1">
    <location>
        <begin position="23"/>
        <end position="43"/>
    </location>
</feature>
<dbReference type="Proteomes" id="UP000762676">
    <property type="component" value="Unassembled WGS sequence"/>
</dbReference>
<proteinExistence type="predicted"/>
<feature type="compositionally biased region" description="Polar residues" evidence="1">
    <location>
        <begin position="426"/>
        <end position="439"/>
    </location>
</feature>
<evidence type="ECO:0000313" key="3">
    <source>
        <dbReference type="Proteomes" id="UP000762676"/>
    </source>
</evidence>
<evidence type="ECO:0000256" key="1">
    <source>
        <dbReference type="SAM" id="MobiDB-lite"/>
    </source>
</evidence>
<dbReference type="AlphaFoldDB" id="A0AAV4I4Y9"/>
<evidence type="ECO:0000313" key="2">
    <source>
        <dbReference type="EMBL" id="GFS04582.1"/>
    </source>
</evidence>
<gene>
    <name evidence="2" type="ORF">ElyMa_006499000</name>
</gene>
<protein>
    <submittedName>
        <fullName evidence="2">Uncharacterized protein</fullName>
    </submittedName>
</protein>
<organism evidence="2 3">
    <name type="scientific">Elysia marginata</name>
    <dbReference type="NCBI Taxonomy" id="1093978"/>
    <lineage>
        <taxon>Eukaryota</taxon>
        <taxon>Metazoa</taxon>
        <taxon>Spiralia</taxon>
        <taxon>Lophotrochozoa</taxon>
        <taxon>Mollusca</taxon>
        <taxon>Gastropoda</taxon>
        <taxon>Heterobranchia</taxon>
        <taxon>Euthyneura</taxon>
        <taxon>Panpulmonata</taxon>
        <taxon>Sacoglossa</taxon>
        <taxon>Placobranchoidea</taxon>
        <taxon>Plakobranchidae</taxon>
        <taxon>Elysia</taxon>
    </lineage>
</organism>
<keyword evidence="3" id="KW-1185">Reference proteome</keyword>
<feature type="compositionally biased region" description="Low complexity" evidence="1">
    <location>
        <begin position="382"/>
        <end position="412"/>
    </location>
</feature>
<sequence>MSGNSNLFTTSRFYRSSEHLVVSSPQQQQHYQQTSSYRHNQNQHLHLDSRESIEIHASLGPAPLSSSVPGPNYFSPWSIDNFEGFRSDLNANMFPSSHFALPSPSVAAQQCLQELHRSMSLLDESMPFRLSANSSSPSSSKSQPNINDLLNDMLSAAAAAHQSHRHNNLSFPDLASMFPVHFPPPPDMPKIFSSQGDGVYGNNVSNAMPNSRDSSGTTIDVSITDSSTPSQPHRSIITIPVQHRLNTNRDDDQANHNHPSHLPSQHKDTQLNLSPSKGDYDFLNCHHRRCRSPEGYTLPPAGNGYQHQNENDARQTHIAAKKSENRVTGIPPFSPSRPKSSTTGMSLLERRLSATPTPSSFTVDTRESNTPTVVTPIQDCNSPSSSRSGSSGARVSSQASMSMSSSSPSDSPHTPLRLRRWPSDSGLVTKQKQQAYYQSRQHRQESQYQWQYPSQHHHHQRPSSSLSASASNTMSSTASSSASSTLPSSNSSSDPEARPPTPPFPAEGANTTTEHGAAGAFDVGSWLAGIQR</sequence>
<feature type="region of interest" description="Disordered" evidence="1">
    <location>
        <begin position="320"/>
        <end position="532"/>
    </location>
</feature>
<feature type="compositionally biased region" description="Low complexity" evidence="1">
    <location>
        <begin position="213"/>
        <end position="230"/>
    </location>
</feature>
<feature type="compositionally biased region" description="Polar residues" evidence="1">
    <location>
        <begin position="203"/>
        <end position="212"/>
    </location>
</feature>
<accession>A0AAV4I4Y9</accession>
<feature type="compositionally biased region" description="Polar residues" evidence="1">
    <location>
        <begin position="354"/>
        <end position="381"/>
    </location>
</feature>
<feature type="compositionally biased region" description="Low complexity" evidence="1">
    <location>
        <begin position="462"/>
        <end position="493"/>
    </location>
</feature>